<gene>
    <name evidence="7" type="ORF">ZHAS_00016698</name>
</gene>
<feature type="transmembrane region" description="Helical" evidence="6">
    <location>
        <begin position="92"/>
        <end position="111"/>
    </location>
</feature>
<feature type="transmembrane region" description="Helical" evidence="6">
    <location>
        <begin position="358"/>
        <end position="376"/>
    </location>
</feature>
<keyword evidence="9" id="KW-1185">Reference proteome</keyword>
<keyword evidence="2 6" id="KW-1003">Cell membrane</keyword>
<dbReference type="AlphaFoldDB" id="A0A084WEQ4"/>
<evidence type="ECO:0000313" key="9">
    <source>
        <dbReference type="Proteomes" id="UP000030765"/>
    </source>
</evidence>
<comment type="similarity">
    <text evidence="6">Belongs to the insect chemoreceptor superfamily. Gustatory receptor (GR) family.</text>
</comment>
<feature type="transmembrane region" description="Helical" evidence="6">
    <location>
        <begin position="26"/>
        <end position="48"/>
    </location>
</feature>
<feature type="transmembrane region" description="Helical" evidence="6">
    <location>
        <begin position="396"/>
        <end position="417"/>
    </location>
</feature>
<proteinExistence type="inferred from homology"/>
<dbReference type="STRING" id="74873.A0A084WEQ4"/>
<dbReference type="GO" id="GO:0007165">
    <property type="term" value="P:signal transduction"/>
    <property type="evidence" value="ECO:0007669"/>
    <property type="project" value="UniProtKB-KW"/>
</dbReference>
<keyword evidence="6" id="KW-0675">Receptor</keyword>
<feature type="transmembrane region" description="Helical" evidence="6">
    <location>
        <begin position="489"/>
        <end position="510"/>
    </location>
</feature>
<comment type="caution">
    <text evidence="6">Lacks conserved residue(s) required for the propagation of feature annotation.</text>
</comment>
<accession>A0A084WEQ4</accession>
<evidence type="ECO:0000256" key="4">
    <source>
        <dbReference type="ARBA" id="ARBA00022989"/>
    </source>
</evidence>
<comment type="function">
    <text evidence="6">Gustatory receptor which mediates acceptance or avoidance behavior, depending on its substrates.</text>
</comment>
<feature type="transmembrane region" description="Helical" evidence="6">
    <location>
        <begin position="123"/>
        <end position="148"/>
    </location>
</feature>
<evidence type="ECO:0000256" key="1">
    <source>
        <dbReference type="ARBA" id="ARBA00004651"/>
    </source>
</evidence>
<keyword evidence="4 6" id="KW-1133">Transmembrane helix</keyword>
<feature type="transmembrane region" description="Helical" evidence="6">
    <location>
        <begin position="262"/>
        <end position="281"/>
    </location>
</feature>
<organism evidence="7">
    <name type="scientific">Anopheles sinensis</name>
    <name type="common">Mosquito</name>
    <dbReference type="NCBI Taxonomy" id="74873"/>
    <lineage>
        <taxon>Eukaryota</taxon>
        <taxon>Metazoa</taxon>
        <taxon>Ecdysozoa</taxon>
        <taxon>Arthropoda</taxon>
        <taxon>Hexapoda</taxon>
        <taxon>Insecta</taxon>
        <taxon>Pterygota</taxon>
        <taxon>Neoptera</taxon>
        <taxon>Endopterygota</taxon>
        <taxon>Diptera</taxon>
        <taxon>Nematocera</taxon>
        <taxon>Culicoidea</taxon>
        <taxon>Culicidae</taxon>
        <taxon>Anophelinae</taxon>
        <taxon>Anopheles</taxon>
    </lineage>
</organism>
<dbReference type="EMBL" id="KE525341">
    <property type="protein sequence ID" value="KFB48698.1"/>
    <property type="molecule type" value="Genomic_DNA"/>
</dbReference>
<feature type="transmembrane region" description="Helical" evidence="6">
    <location>
        <begin position="461"/>
        <end position="483"/>
    </location>
</feature>
<dbReference type="EnsemblMetazoa" id="ASIC016698-RA">
    <property type="protein sequence ID" value="ASIC016698-PA"/>
    <property type="gene ID" value="ASIC016698"/>
</dbReference>
<reference evidence="7 9" key="1">
    <citation type="journal article" date="2014" name="BMC Genomics">
        <title>Genome sequence of Anopheles sinensis provides insight into genetics basis of mosquito competence for malaria parasites.</title>
        <authorList>
            <person name="Zhou D."/>
            <person name="Zhang D."/>
            <person name="Ding G."/>
            <person name="Shi L."/>
            <person name="Hou Q."/>
            <person name="Ye Y."/>
            <person name="Xu Y."/>
            <person name="Zhou H."/>
            <person name="Xiong C."/>
            <person name="Li S."/>
            <person name="Yu J."/>
            <person name="Hong S."/>
            <person name="Yu X."/>
            <person name="Zou P."/>
            <person name="Chen C."/>
            <person name="Chang X."/>
            <person name="Wang W."/>
            <person name="Lv Y."/>
            <person name="Sun Y."/>
            <person name="Ma L."/>
            <person name="Shen B."/>
            <person name="Zhu C."/>
        </authorList>
    </citation>
    <scope>NUCLEOTIDE SEQUENCE [LARGE SCALE GENOMIC DNA]</scope>
</reference>
<dbReference type="Pfam" id="PF08395">
    <property type="entry name" value="7tm_7"/>
    <property type="match status" value="1"/>
</dbReference>
<keyword evidence="5 6" id="KW-0472">Membrane</keyword>
<dbReference type="VEuPathDB" id="VectorBase:ASIC016698"/>
<feature type="transmembrane region" description="Helical" evidence="6">
    <location>
        <begin position="197"/>
        <end position="220"/>
    </location>
</feature>
<evidence type="ECO:0000313" key="7">
    <source>
        <dbReference type="EMBL" id="KFB48698.1"/>
    </source>
</evidence>
<dbReference type="OMA" id="FINADIM"/>
<keyword evidence="6" id="KW-0807">Transducer</keyword>
<protein>
    <recommendedName>
        <fullName evidence="6">Gustatory receptor</fullName>
    </recommendedName>
</protein>
<evidence type="ECO:0000256" key="6">
    <source>
        <dbReference type="RuleBase" id="RU363108"/>
    </source>
</evidence>
<evidence type="ECO:0000313" key="8">
    <source>
        <dbReference type="EnsemblMetazoa" id="ASIC016698-PA"/>
    </source>
</evidence>
<dbReference type="GO" id="GO:0050909">
    <property type="term" value="P:sensory perception of taste"/>
    <property type="evidence" value="ECO:0007669"/>
    <property type="project" value="InterPro"/>
</dbReference>
<feature type="transmembrane region" description="Helical" evidence="6">
    <location>
        <begin position="232"/>
        <end position="250"/>
    </location>
</feature>
<dbReference type="Proteomes" id="UP000030765">
    <property type="component" value="Unassembled WGS sequence"/>
</dbReference>
<name>A0A084WEQ4_ANOSI</name>
<comment type="subcellular location">
    <subcellularLocation>
        <location evidence="1 6">Cell membrane</location>
        <topology evidence="1 6">Multi-pass membrane protein</topology>
    </subcellularLocation>
</comment>
<feature type="transmembrane region" description="Helical" evidence="6">
    <location>
        <begin position="301"/>
        <end position="319"/>
    </location>
</feature>
<feature type="transmembrane region" description="Helical" evidence="6">
    <location>
        <begin position="573"/>
        <end position="591"/>
    </location>
</feature>
<dbReference type="InterPro" id="IPR013604">
    <property type="entry name" value="7TM_chemorcpt"/>
</dbReference>
<dbReference type="EMBL" id="ATLV01023244">
    <property type="status" value="NOT_ANNOTATED_CDS"/>
    <property type="molecule type" value="Genomic_DNA"/>
</dbReference>
<dbReference type="GO" id="GO:0005886">
    <property type="term" value="C:plasma membrane"/>
    <property type="evidence" value="ECO:0007669"/>
    <property type="project" value="UniProtKB-SubCell"/>
</dbReference>
<reference evidence="8" key="2">
    <citation type="submission" date="2020-05" db="UniProtKB">
        <authorList>
            <consortium name="EnsemblMetazoa"/>
        </authorList>
    </citation>
    <scope>IDENTIFICATION</scope>
</reference>
<keyword evidence="3 6" id="KW-0812">Transmembrane</keyword>
<evidence type="ECO:0000256" key="5">
    <source>
        <dbReference type="ARBA" id="ARBA00023136"/>
    </source>
</evidence>
<evidence type="ECO:0000256" key="2">
    <source>
        <dbReference type="ARBA" id="ARBA00022475"/>
    </source>
</evidence>
<dbReference type="VEuPathDB" id="VectorBase:ASIS014933"/>
<evidence type="ECO:0000256" key="3">
    <source>
        <dbReference type="ARBA" id="ARBA00022692"/>
    </source>
</evidence>
<sequence>MTLLVICAIAAIIVLLEDFTEMISNVMGTITLILHFTRMCFVIPLILWPLVNRSRSIKLCNSAIDIQIRLYDRLNPNEPIKHVGFTLLKAQTILNILVLVMNCGFFIYNFYMFPQVRKLQLVVIHYGFALIEFLISVHHVNTQIWAIFIARQLKEMVRHTKSIRQDALRSIIALSSDLDDFKKLFGSIFGPMQIVHVLNVFVMCSVQSYVAIYCLVPAIVASGERFPTMSHLTVLNIFNHLCTSVVYVDASQKEVTARRKHVLRNILPIACLIMMFAYLGSVKSLRDFNLMMQSVMEIVHLIKYCINGQIICYVVVWMYRYSGDVVRLYQDMIEMDNALQRLRPAIGFETDHHGPMKMLIALAILLRAAISAYHLVTLSTDDTPVSIDVMLILQGNVVVELILDLDKIYLVFFAIYLNKRYVCIEQMVRTNDAVQLVGTFEAFGRLLTVKERISQTLGQPMLFMVLETFVACSVHAYLLMFFAGTNAKTLLHVLANAGQLAIHFLLFYILTHFYDAVERKEAELRSALKSIQYINFKQQTGEQKDFYDLINLKLMMEPPKITACGLFEINLQIFYNVFAAIITYIVILFQFRGFEKAP</sequence>
<dbReference type="OrthoDB" id="7744263at2759"/>